<feature type="transmembrane region" description="Helical" evidence="5">
    <location>
        <begin position="73"/>
        <end position="94"/>
    </location>
</feature>
<evidence type="ECO:0000259" key="6">
    <source>
        <dbReference type="PROSITE" id="PS50261"/>
    </source>
</evidence>
<dbReference type="EMBL" id="CAXKWB010037461">
    <property type="protein sequence ID" value="CAL4149948.1"/>
    <property type="molecule type" value="Genomic_DNA"/>
</dbReference>
<name>A0AAV2RZQ0_MEGNR</name>
<feature type="non-terminal residue" evidence="7">
    <location>
        <position position="193"/>
    </location>
</feature>
<reference evidence="7 8" key="1">
    <citation type="submission" date="2024-05" db="EMBL/GenBank/DDBJ databases">
        <authorList>
            <person name="Wallberg A."/>
        </authorList>
    </citation>
    <scope>NUCLEOTIDE SEQUENCE [LARGE SCALE GENOMIC DNA]</scope>
</reference>
<dbReference type="Gene3D" id="1.20.1070.10">
    <property type="entry name" value="Rhodopsin 7-helix transmembrane proteins"/>
    <property type="match status" value="1"/>
</dbReference>
<evidence type="ECO:0000256" key="4">
    <source>
        <dbReference type="ARBA" id="ARBA00023136"/>
    </source>
</evidence>
<dbReference type="AlphaFoldDB" id="A0AAV2RZQ0"/>
<organism evidence="7 8">
    <name type="scientific">Meganyctiphanes norvegica</name>
    <name type="common">Northern krill</name>
    <name type="synonym">Thysanopoda norvegica</name>
    <dbReference type="NCBI Taxonomy" id="48144"/>
    <lineage>
        <taxon>Eukaryota</taxon>
        <taxon>Metazoa</taxon>
        <taxon>Ecdysozoa</taxon>
        <taxon>Arthropoda</taxon>
        <taxon>Crustacea</taxon>
        <taxon>Multicrustacea</taxon>
        <taxon>Malacostraca</taxon>
        <taxon>Eumalacostraca</taxon>
        <taxon>Eucarida</taxon>
        <taxon>Euphausiacea</taxon>
        <taxon>Euphausiidae</taxon>
        <taxon>Meganyctiphanes</taxon>
    </lineage>
</organism>
<keyword evidence="4 5" id="KW-0472">Membrane</keyword>
<evidence type="ECO:0000256" key="3">
    <source>
        <dbReference type="ARBA" id="ARBA00022989"/>
    </source>
</evidence>
<comment type="caution">
    <text evidence="7">The sequence shown here is derived from an EMBL/GenBank/DDBJ whole genome shotgun (WGS) entry which is preliminary data.</text>
</comment>
<evidence type="ECO:0000256" key="1">
    <source>
        <dbReference type="ARBA" id="ARBA00004141"/>
    </source>
</evidence>
<dbReference type="InterPro" id="IPR000832">
    <property type="entry name" value="GPCR_2_secretin-like"/>
</dbReference>
<evidence type="ECO:0000256" key="2">
    <source>
        <dbReference type="ARBA" id="ARBA00022692"/>
    </source>
</evidence>
<feature type="non-terminal residue" evidence="7">
    <location>
        <position position="1"/>
    </location>
</feature>
<dbReference type="InterPro" id="IPR051384">
    <property type="entry name" value="Mth_GPCR"/>
</dbReference>
<comment type="subcellular location">
    <subcellularLocation>
        <location evidence="1">Membrane</location>
        <topology evidence="1">Multi-pass membrane protein</topology>
    </subcellularLocation>
</comment>
<keyword evidence="3 5" id="KW-1133">Transmembrane helix</keyword>
<dbReference type="InterPro" id="IPR017981">
    <property type="entry name" value="GPCR_2-like_7TM"/>
</dbReference>
<keyword evidence="2 5" id="KW-0812">Transmembrane</keyword>
<feature type="domain" description="G-protein coupled receptors family 2 profile 2" evidence="6">
    <location>
        <begin position="2"/>
        <end position="193"/>
    </location>
</feature>
<dbReference type="PANTHER" id="PTHR47154">
    <property type="entry name" value="G-PROTEIN COUPLED RECEPTOR MTH-RELATED"/>
    <property type="match status" value="1"/>
</dbReference>
<feature type="transmembrane region" description="Helical" evidence="5">
    <location>
        <begin position="160"/>
        <end position="181"/>
    </location>
</feature>
<evidence type="ECO:0000256" key="5">
    <source>
        <dbReference type="SAM" id="Phobius"/>
    </source>
</evidence>
<feature type="transmembrane region" description="Helical" evidence="5">
    <location>
        <begin position="34"/>
        <end position="53"/>
    </location>
</feature>
<protein>
    <recommendedName>
        <fullName evidence="6">G-protein coupled receptors family 2 profile 2 domain-containing protein</fullName>
    </recommendedName>
</protein>
<feature type="transmembrane region" description="Helical" evidence="5">
    <location>
        <begin position="6"/>
        <end position="27"/>
    </location>
</feature>
<keyword evidence="8" id="KW-1185">Reference proteome</keyword>
<dbReference type="GO" id="GO:0005886">
    <property type="term" value="C:plasma membrane"/>
    <property type="evidence" value="ECO:0007669"/>
    <property type="project" value="TreeGrafter"/>
</dbReference>
<accession>A0AAV2RZQ0</accession>
<dbReference type="Pfam" id="PF00002">
    <property type="entry name" value="7tm_2"/>
    <property type="match status" value="1"/>
</dbReference>
<dbReference type="Proteomes" id="UP001497623">
    <property type="component" value="Unassembled WGS sequence"/>
</dbReference>
<evidence type="ECO:0000313" key="8">
    <source>
        <dbReference type="Proteomes" id="UP001497623"/>
    </source>
</evidence>
<evidence type="ECO:0000313" key="7">
    <source>
        <dbReference type="EMBL" id="CAL4149948.1"/>
    </source>
</evidence>
<proteinExistence type="predicted"/>
<feature type="transmembrane region" description="Helical" evidence="5">
    <location>
        <begin position="114"/>
        <end position="132"/>
    </location>
</feature>
<dbReference type="GO" id="GO:0008528">
    <property type="term" value="F:G protein-coupled peptide receptor activity"/>
    <property type="evidence" value="ECO:0007669"/>
    <property type="project" value="TreeGrafter"/>
</dbReference>
<sequence>DHQFLYPILMKISSFCLILTLVVYAGVPKLRQKTYGRCFMSLITTILMFYITSIHNYDHSVTHDVYQCITSAFFMYVNNLAIFFWLNVMGFELWRTFCWPATVKQLSRKKFIKYSLYAWGCPILMGCIAIGIDNLPQNYVSLPPNFSACYLAGKLVNWAYFYWVIIAANYINLCFFIHMCYKMCKMKNVSIKR</sequence>
<gene>
    <name evidence="7" type="ORF">MNOR_LOCUS30518</name>
</gene>
<dbReference type="PANTHER" id="PTHR47154:SF2">
    <property type="entry name" value="G-PROTEIN COUPLED RECEPTOR MTH-RELATED"/>
    <property type="match status" value="1"/>
</dbReference>
<dbReference type="GO" id="GO:0007166">
    <property type="term" value="P:cell surface receptor signaling pathway"/>
    <property type="evidence" value="ECO:0007669"/>
    <property type="project" value="InterPro"/>
</dbReference>
<dbReference type="PROSITE" id="PS50261">
    <property type="entry name" value="G_PROTEIN_RECEP_F2_4"/>
    <property type="match status" value="1"/>
</dbReference>